<dbReference type="PANTHER" id="PTHR31942:SF89">
    <property type="entry name" value="MLO-LIKE PROTEIN 3"/>
    <property type="match status" value="1"/>
</dbReference>
<dbReference type="GO" id="GO:0006952">
    <property type="term" value="P:defense response"/>
    <property type="evidence" value="ECO:0007669"/>
    <property type="project" value="UniProtKB-KW"/>
</dbReference>
<organism evidence="11 12">
    <name type="scientific">Arabidopsis thaliana</name>
    <name type="common">Mouse-ear cress</name>
    <dbReference type="NCBI Taxonomy" id="3702"/>
    <lineage>
        <taxon>Eukaryota</taxon>
        <taxon>Viridiplantae</taxon>
        <taxon>Streptophyta</taxon>
        <taxon>Embryophyta</taxon>
        <taxon>Tracheophyta</taxon>
        <taxon>Spermatophyta</taxon>
        <taxon>Magnoliopsida</taxon>
        <taxon>eudicotyledons</taxon>
        <taxon>Gunneridae</taxon>
        <taxon>Pentapetalae</taxon>
        <taxon>rosids</taxon>
        <taxon>malvids</taxon>
        <taxon>Brassicales</taxon>
        <taxon>Brassicaceae</taxon>
        <taxon>Camelineae</taxon>
        <taxon>Arabidopsis</taxon>
    </lineage>
</organism>
<keyword evidence="8" id="KW-0568">Pathogenesis-related protein</keyword>
<evidence type="ECO:0000256" key="1">
    <source>
        <dbReference type="ARBA" id="ARBA00004141"/>
    </source>
</evidence>
<proteinExistence type="inferred from homology"/>
<feature type="transmembrane region" description="Helical" evidence="10">
    <location>
        <begin position="152"/>
        <end position="173"/>
    </location>
</feature>
<feature type="region of interest" description="Disordered" evidence="9">
    <location>
        <begin position="242"/>
        <end position="282"/>
    </location>
</feature>
<dbReference type="InterPro" id="IPR004326">
    <property type="entry name" value="Mlo"/>
</dbReference>
<dbReference type="Proteomes" id="UP000078284">
    <property type="component" value="Chromosome 3"/>
</dbReference>
<comment type="similarity">
    <text evidence="2">Belongs to the MLO family.</text>
</comment>
<evidence type="ECO:0000313" key="12">
    <source>
        <dbReference type="Proteomes" id="UP000078284"/>
    </source>
</evidence>
<dbReference type="GO" id="GO:0005516">
    <property type="term" value="F:calmodulin binding"/>
    <property type="evidence" value="ECO:0007669"/>
    <property type="project" value="UniProtKB-KW"/>
</dbReference>
<gene>
    <name evidence="11" type="ordered locus">AXX17_At3g39150</name>
</gene>
<dbReference type="ExpressionAtlas" id="A0A178VF17">
    <property type="expression patterns" value="baseline and differential"/>
</dbReference>
<sequence>MTDKEESNHSSEVGAVRSLQETPTWALATVCFFFIAVSICLERLINLLSTRLKKNRKTSLLEAVEKLKSVLMVLGFMSLMLNVTEGEVSKICIPIKYANRMLPCRKTIKSHNDVSEDDDDDDDGDNHDNSFFHQCSSKGKTSLISEEGLTQLSYFFFVLACMHILCNLAILLLGMAKSFNVANCGHLYAPRRFWVTVQFLSSYITLPLYAIVTQMGSSYKRAILEEQLANVLRHWQGMVKEKRKTNQTPETYNNSNNNNGDIDSGESPVQTEVASEFRFSGRQSPILQEIQIQEKTER</sequence>
<evidence type="ECO:0000256" key="7">
    <source>
        <dbReference type="ARBA" id="ARBA00023136"/>
    </source>
</evidence>
<accession>A0A178VF17</accession>
<feature type="transmembrane region" description="Helical" evidence="10">
    <location>
        <begin position="25"/>
        <end position="45"/>
    </location>
</feature>
<evidence type="ECO:0000256" key="4">
    <source>
        <dbReference type="ARBA" id="ARBA00022821"/>
    </source>
</evidence>
<name>A0A178VF17_ARATH</name>
<dbReference type="AlphaFoldDB" id="A0A178VF17"/>
<evidence type="ECO:0000256" key="10">
    <source>
        <dbReference type="SAM" id="Phobius"/>
    </source>
</evidence>
<evidence type="ECO:0000256" key="8">
    <source>
        <dbReference type="ARBA" id="ARBA00023265"/>
    </source>
</evidence>
<keyword evidence="3 10" id="KW-0812">Transmembrane</keyword>
<dbReference type="GO" id="GO:0016020">
    <property type="term" value="C:membrane"/>
    <property type="evidence" value="ECO:0007669"/>
    <property type="project" value="UniProtKB-SubCell"/>
</dbReference>
<feature type="transmembrane region" description="Helical" evidence="10">
    <location>
        <begin position="193"/>
        <end position="212"/>
    </location>
</feature>
<keyword evidence="7 10" id="KW-0472">Membrane</keyword>
<comment type="subcellular location">
    <subcellularLocation>
        <location evidence="1">Membrane</location>
        <topology evidence="1">Multi-pass membrane protein</topology>
    </subcellularLocation>
</comment>
<keyword evidence="6 10" id="KW-1133">Transmembrane helix</keyword>
<dbReference type="PANTHER" id="PTHR31942">
    <property type="entry name" value="MLO-LIKE PROTEIN 1"/>
    <property type="match status" value="1"/>
</dbReference>
<keyword evidence="5" id="KW-0112">Calmodulin-binding</keyword>
<evidence type="ECO:0000256" key="9">
    <source>
        <dbReference type="SAM" id="MobiDB-lite"/>
    </source>
</evidence>
<keyword evidence="4" id="KW-0611">Plant defense</keyword>
<dbReference type="EMBL" id="LUHQ01000003">
    <property type="protein sequence ID" value="OAP03553.1"/>
    <property type="molecule type" value="Genomic_DNA"/>
</dbReference>
<evidence type="ECO:0000256" key="6">
    <source>
        <dbReference type="ARBA" id="ARBA00022989"/>
    </source>
</evidence>
<evidence type="ECO:0000256" key="2">
    <source>
        <dbReference type="ARBA" id="ARBA00006574"/>
    </source>
</evidence>
<dbReference type="Pfam" id="PF03094">
    <property type="entry name" value="Mlo"/>
    <property type="match status" value="2"/>
</dbReference>
<reference evidence="12" key="1">
    <citation type="journal article" date="2016" name="Proc. Natl. Acad. Sci. U.S.A.">
        <title>Chromosome-level assembly of Arabidopsis thaliana Ler reveals the extent of translocation and inversion polymorphisms.</title>
        <authorList>
            <person name="Zapata L."/>
            <person name="Ding J."/>
            <person name="Willing E.M."/>
            <person name="Hartwig B."/>
            <person name="Bezdan D."/>
            <person name="Jiao W.B."/>
            <person name="Patel V."/>
            <person name="Velikkakam James G."/>
            <person name="Koornneef M."/>
            <person name="Ossowski S."/>
            <person name="Schneeberger K."/>
        </authorList>
    </citation>
    <scope>NUCLEOTIDE SEQUENCE [LARGE SCALE GENOMIC DNA]</scope>
    <source>
        <strain evidence="12">cv. Landsberg erecta</strain>
    </source>
</reference>
<evidence type="ECO:0000313" key="11">
    <source>
        <dbReference type="EMBL" id="OAP03553.1"/>
    </source>
</evidence>
<protein>
    <submittedName>
        <fullName evidence="11">MLO3</fullName>
    </submittedName>
</protein>
<comment type="caution">
    <text evidence="11">The sequence shown here is derived from an EMBL/GenBank/DDBJ whole genome shotgun (WGS) entry which is preliminary data.</text>
</comment>
<evidence type="ECO:0000256" key="3">
    <source>
        <dbReference type="ARBA" id="ARBA00022692"/>
    </source>
</evidence>
<evidence type="ECO:0000256" key="5">
    <source>
        <dbReference type="ARBA" id="ARBA00022860"/>
    </source>
</evidence>